<reference evidence="8" key="1">
    <citation type="journal article" date="2017" name="Nat. Ecol. Evol.">
        <title>Genome expansion and lineage-specific genetic innovations in the forest pathogenic fungi Armillaria.</title>
        <authorList>
            <person name="Sipos G."/>
            <person name="Prasanna A.N."/>
            <person name="Walter M.C."/>
            <person name="O'Connor E."/>
            <person name="Balint B."/>
            <person name="Krizsan K."/>
            <person name="Kiss B."/>
            <person name="Hess J."/>
            <person name="Varga T."/>
            <person name="Slot J."/>
            <person name="Riley R."/>
            <person name="Boka B."/>
            <person name="Rigling D."/>
            <person name="Barry K."/>
            <person name="Lee J."/>
            <person name="Mihaltcheva S."/>
            <person name="LaButti K."/>
            <person name="Lipzen A."/>
            <person name="Waldron R."/>
            <person name="Moloney N.M."/>
            <person name="Sperisen C."/>
            <person name="Kredics L."/>
            <person name="Vagvoelgyi C."/>
            <person name="Patrignani A."/>
            <person name="Fitzpatrick D."/>
            <person name="Nagy I."/>
            <person name="Doyle S."/>
            <person name="Anderson J.B."/>
            <person name="Grigoriev I.V."/>
            <person name="Gueldener U."/>
            <person name="Muensterkoetter M."/>
            <person name="Nagy L.G."/>
        </authorList>
    </citation>
    <scope>NUCLEOTIDE SEQUENCE [LARGE SCALE GENOMIC DNA]</scope>
    <source>
        <strain evidence="8">C18/9</strain>
    </source>
</reference>
<dbReference type="Proteomes" id="UP000219338">
    <property type="component" value="Unassembled WGS sequence"/>
</dbReference>
<dbReference type="AlphaFoldDB" id="A0A284S8U9"/>
<protein>
    <recommendedName>
        <fullName evidence="9">Major facilitator superfamily (MFS) profile domain-containing protein</fullName>
    </recommendedName>
</protein>
<keyword evidence="4 6" id="KW-1133">Transmembrane helix</keyword>
<name>A0A284S8U9_ARMOS</name>
<accession>A0A284S8U9</accession>
<keyword evidence="8" id="KW-1185">Reference proteome</keyword>
<evidence type="ECO:0008006" key="9">
    <source>
        <dbReference type="Google" id="ProtNLM"/>
    </source>
</evidence>
<keyword evidence="3 6" id="KW-0812">Transmembrane</keyword>
<organism evidence="7 8">
    <name type="scientific">Armillaria ostoyae</name>
    <name type="common">Armillaria root rot fungus</name>
    <dbReference type="NCBI Taxonomy" id="47428"/>
    <lineage>
        <taxon>Eukaryota</taxon>
        <taxon>Fungi</taxon>
        <taxon>Dikarya</taxon>
        <taxon>Basidiomycota</taxon>
        <taxon>Agaricomycotina</taxon>
        <taxon>Agaricomycetes</taxon>
        <taxon>Agaricomycetidae</taxon>
        <taxon>Agaricales</taxon>
        <taxon>Marasmiineae</taxon>
        <taxon>Physalacriaceae</taxon>
        <taxon>Armillaria</taxon>
    </lineage>
</organism>
<evidence type="ECO:0000256" key="4">
    <source>
        <dbReference type="ARBA" id="ARBA00022989"/>
    </source>
</evidence>
<dbReference type="PANTHER" id="PTHR43791:SF49">
    <property type="entry name" value="TRANSPORTER, PUTATIVE (AFU_ORTHOLOGUE AFUA_4G04250)-RELATED"/>
    <property type="match status" value="1"/>
</dbReference>
<evidence type="ECO:0000313" key="7">
    <source>
        <dbReference type="EMBL" id="SJL17439.1"/>
    </source>
</evidence>
<evidence type="ECO:0000313" key="8">
    <source>
        <dbReference type="Proteomes" id="UP000219338"/>
    </source>
</evidence>
<keyword evidence="5 6" id="KW-0472">Membrane</keyword>
<comment type="subcellular location">
    <subcellularLocation>
        <location evidence="1">Membrane</location>
        <topology evidence="1">Multi-pass membrane protein</topology>
    </subcellularLocation>
</comment>
<keyword evidence="2" id="KW-0813">Transport</keyword>
<proteinExistence type="predicted"/>
<dbReference type="SUPFAM" id="SSF103473">
    <property type="entry name" value="MFS general substrate transporter"/>
    <property type="match status" value="1"/>
</dbReference>
<evidence type="ECO:0000256" key="2">
    <source>
        <dbReference type="ARBA" id="ARBA00022448"/>
    </source>
</evidence>
<feature type="transmembrane region" description="Helical" evidence="6">
    <location>
        <begin position="127"/>
        <end position="145"/>
    </location>
</feature>
<dbReference type="Gene3D" id="1.20.1250.20">
    <property type="entry name" value="MFS general substrate transporter like domains"/>
    <property type="match status" value="1"/>
</dbReference>
<dbReference type="STRING" id="47428.A0A284S8U9"/>
<dbReference type="InterPro" id="IPR036259">
    <property type="entry name" value="MFS_trans_sf"/>
</dbReference>
<dbReference type="GO" id="GO:0016020">
    <property type="term" value="C:membrane"/>
    <property type="evidence" value="ECO:0007669"/>
    <property type="project" value="UniProtKB-SubCell"/>
</dbReference>
<dbReference type="PANTHER" id="PTHR43791">
    <property type="entry name" value="PERMEASE-RELATED"/>
    <property type="match status" value="1"/>
</dbReference>
<evidence type="ECO:0000256" key="5">
    <source>
        <dbReference type="ARBA" id="ARBA00023136"/>
    </source>
</evidence>
<feature type="transmembrane region" description="Helical" evidence="6">
    <location>
        <begin position="152"/>
        <end position="172"/>
    </location>
</feature>
<evidence type="ECO:0000256" key="6">
    <source>
        <dbReference type="SAM" id="Phobius"/>
    </source>
</evidence>
<sequence length="236" mass="25792">MAPFHFPPNSVSDLSHTPDAAANKEDREAGIVVDDDNIIDVAAEKRLLRQLDLRIILAFPLSCRPTKDVLSRENSIILNASTGDSLLQVLHMTRHQFLAVASISLVSHVLFPIPSNYMLNYFSPPSWLAFLVLGSGVSLMIMAVSQNYITLLFFRLSLSAFSIGAGLAWSTSSHCTVVPLSMSSSFSDPSWPSCSWYRFQERSLHISLILASLPLGAAFSGCIAYGVGFLNGIRDL</sequence>
<feature type="transmembrane region" description="Helical" evidence="6">
    <location>
        <begin position="206"/>
        <end position="230"/>
    </location>
</feature>
<evidence type="ECO:0000256" key="1">
    <source>
        <dbReference type="ARBA" id="ARBA00004141"/>
    </source>
</evidence>
<gene>
    <name evidence="7" type="ORF">ARMOST_20989</name>
</gene>
<dbReference type="EMBL" id="FUEG01000044">
    <property type="protein sequence ID" value="SJL17439.1"/>
    <property type="molecule type" value="Genomic_DNA"/>
</dbReference>
<evidence type="ECO:0000256" key="3">
    <source>
        <dbReference type="ARBA" id="ARBA00022692"/>
    </source>
</evidence>
<dbReference type="GO" id="GO:0022857">
    <property type="term" value="F:transmembrane transporter activity"/>
    <property type="evidence" value="ECO:0007669"/>
    <property type="project" value="TreeGrafter"/>
</dbReference>